<keyword evidence="1" id="KW-0472">Membrane</keyword>
<reference evidence="2 3" key="1">
    <citation type="submission" date="2020-07" db="EMBL/GenBank/DDBJ databases">
        <title>Sequencing the genomes of 1000 actinobacteria strains.</title>
        <authorList>
            <person name="Klenk H.-P."/>
        </authorList>
    </citation>
    <scope>NUCLEOTIDE SEQUENCE [LARGE SCALE GENOMIC DNA]</scope>
    <source>
        <strain evidence="2 3">DSM 40398</strain>
    </source>
</reference>
<comment type="caution">
    <text evidence="2">The sequence shown here is derived from an EMBL/GenBank/DDBJ whole genome shotgun (WGS) entry which is preliminary data.</text>
</comment>
<organism evidence="2 3">
    <name type="scientific">Actinomadura luteofluorescens</name>
    <dbReference type="NCBI Taxonomy" id="46163"/>
    <lineage>
        <taxon>Bacteria</taxon>
        <taxon>Bacillati</taxon>
        <taxon>Actinomycetota</taxon>
        <taxon>Actinomycetes</taxon>
        <taxon>Streptosporangiales</taxon>
        <taxon>Thermomonosporaceae</taxon>
        <taxon>Actinomadura</taxon>
    </lineage>
</organism>
<protein>
    <submittedName>
        <fullName evidence="2">Uncharacterized protein</fullName>
    </submittedName>
</protein>
<name>A0A7Y9EBQ8_9ACTN</name>
<sequence length="127" mass="12837">MAGAVAAALAIWAVGEPLLGHDLVVQQKGQQPQDLGAAAIGVFALVPSLLGWALLAVLERVTRLAARIWTAAALALLAVSFLPIIGVQASGASKAVLALTHLAVAAVLIPVFWLTATTRAADSGSGR</sequence>
<proteinExistence type="predicted"/>
<keyword evidence="1" id="KW-1133">Transmembrane helix</keyword>
<evidence type="ECO:0000256" key="1">
    <source>
        <dbReference type="SAM" id="Phobius"/>
    </source>
</evidence>
<keyword evidence="1" id="KW-0812">Transmembrane</keyword>
<gene>
    <name evidence="2" type="ORF">BJY14_000846</name>
</gene>
<feature type="transmembrane region" description="Helical" evidence="1">
    <location>
        <begin position="36"/>
        <end position="56"/>
    </location>
</feature>
<dbReference type="AlphaFoldDB" id="A0A7Y9EBQ8"/>
<keyword evidence="3" id="KW-1185">Reference proteome</keyword>
<dbReference type="Pfam" id="PF19545">
    <property type="entry name" value="DUF6069"/>
    <property type="match status" value="1"/>
</dbReference>
<evidence type="ECO:0000313" key="3">
    <source>
        <dbReference type="Proteomes" id="UP000529783"/>
    </source>
</evidence>
<evidence type="ECO:0000313" key="2">
    <source>
        <dbReference type="EMBL" id="NYD44863.1"/>
    </source>
</evidence>
<dbReference type="EMBL" id="JACCBA010000001">
    <property type="protein sequence ID" value="NYD44863.1"/>
    <property type="molecule type" value="Genomic_DNA"/>
</dbReference>
<feature type="transmembrane region" description="Helical" evidence="1">
    <location>
        <begin position="95"/>
        <end position="116"/>
    </location>
</feature>
<dbReference type="Proteomes" id="UP000529783">
    <property type="component" value="Unassembled WGS sequence"/>
</dbReference>
<feature type="transmembrane region" description="Helical" evidence="1">
    <location>
        <begin position="68"/>
        <end position="89"/>
    </location>
</feature>
<accession>A0A7Y9EBQ8</accession>
<dbReference type="InterPro" id="IPR045713">
    <property type="entry name" value="DUF6069"/>
</dbReference>